<accession>A0A0W1A0Z9</accession>
<evidence type="ECO:0000256" key="3">
    <source>
        <dbReference type="ARBA" id="ARBA00022723"/>
    </source>
</evidence>
<comment type="cofactor">
    <cofactor evidence="2">
        <name>Mg(2+)</name>
        <dbReference type="ChEBI" id="CHEBI:18420"/>
    </cofactor>
</comment>
<dbReference type="InterPro" id="IPR000086">
    <property type="entry name" value="NUDIX_hydrolase_dom"/>
</dbReference>
<dbReference type="PATRIC" id="fig|66969.6.peg.3368"/>
<sequence length="168" mass="18902">MQSIQLDDDHAQSSVIVLHDLSTNSIVLTKRSEHLKNHPGEICFPGGFRELDDENLLDTALRELNEELSITADRVTLIKEMQVETTLLGAVIHPWLASIESIVPYRINPSEVSAVISVSMDLATNMNNYKKLTIVRNGIQFESWEFIQNKEVIWGATARIMKQLATSV</sequence>
<dbReference type="InterPro" id="IPR045121">
    <property type="entry name" value="CoAse"/>
</dbReference>
<reference evidence="8 9" key="1">
    <citation type="submission" date="2015-11" db="EMBL/GenBank/DDBJ databases">
        <title>Genomic analysis of 38 Legionella species identifies large and diverse effector repertoires.</title>
        <authorList>
            <person name="Burstein D."/>
            <person name="Amaro F."/>
            <person name="Zusman T."/>
            <person name="Lifshitz Z."/>
            <person name="Cohen O."/>
            <person name="Gilbert J.A."/>
            <person name="Pupko T."/>
            <person name="Shuman H.A."/>
            <person name="Segal G."/>
        </authorList>
    </citation>
    <scope>NUCLEOTIDE SEQUENCE [LARGE SCALE GENOMIC DNA]</scope>
    <source>
        <strain evidence="8 9">ATCC 51914</strain>
    </source>
</reference>
<dbReference type="CDD" id="cd03426">
    <property type="entry name" value="NUDIX_CoAse_Nudt7"/>
    <property type="match status" value="1"/>
</dbReference>
<evidence type="ECO:0000256" key="4">
    <source>
        <dbReference type="ARBA" id="ARBA00022801"/>
    </source>
</evidence>
<dbReference type="OrthoDB" id="9802805at2"/>
<keyword evidence="4" id="KW-0378">Hydrolase</keyword>
<keyword evidence="9" id="KW-1185">Reference proteome</keyword>
<comment type="caution">
    <text evidence="8">The sequence shown here is derived from an EMBL/GenBank/DDBJ whole genome shotgun (WGS) entry which is preliminary data.</text>
</comment>
<evidence type="ECO:0000256" key="2">
    <source>
        <dbReference type="ARBA" id="ARBA00001946"/>
    </source>
</evidence>
<gene>
    <name evidence="8" type="ORF">Lwal_3082</name>
</gene>
<protein>
    <submittedName>
        <fullName evidence="8">MutT/nudix family transporter protein</fullName>
    </submittedName>
</protein>
<dbReference type="EMBL" id="LNZB01000060">
    <property type="protein sequence ID" value="KTD75041.1"/>
    <property type="molecule type" value="Genomic_DNA"/>
</dbReference>
<dbReference type="RefSeq" id="WP_058481675.1">
    <property type="nucleotide sequence ID" value="NZ_CAAAIQ010000005.1"/>
</dbReference>
<dbReference type="GO" id="GO:0046872">
    <property type="term" value="F:metal ion binding"/>
    <property type="evidence" value="ECO:0007669"/>
    <property type="project" value="UniProtKB-KW"/>
</dbReference>
<dbReference type="Proteomes" id="UP000054729">
    <property type="component" value="Unassembled WGS sequence"/>
</dbReference>
<dbReference type="SUPFAM" id="SSF55811">
    <property type="entry name" value="Nudix"/>
    <property type="match status" value="1"/>
</dbReference>
<dbReference type="Pfam" id="PF00293">
    <property type="entry name" value="NUDIX"/>
    <property type="match status" value="1"/>
</dbReference>
<comment type="cofactor">
    <cofactor evidence="1">
        <name>Mn(2+)</name>
        <dbReference type="ChEBI" id="CHEBI:29035"/>
    </cofactor>
</comment>
<dbReference type="AlphaFoldDB" id="A0A0W1A0Z9"/>
<evidence type="ECO:0000313" key="8">
    <source>
        <dbReference type="EMBL" id="KTD75041.1"/>
    </source>
</evidence>
<organism evidence="8 9">
    <name type="scientific">Legionella waltersii</name>
    <dbReference type="NCBI Taxonomy" id="66969"/>
    <lineage>
        <taxon>Bacteria</taxon>
        <taxon>Pseudomonadati</taxon>
        <taxon>Pseudomonadota</taxon>
        <taxon>Gammaproteobacteria</taxon>
        <taxon>Legionellales</taxon>
        <taxon>Legionellaceae</taxon>
        <taxon>Legionella</taxon>
    </lineage>
</organism>
<dbReference type="PROSITE" id="PS51462">
    <property type="entry name" value="NUDIX"/>
    <property type="match status" value="1"/>
</dbReference>
<feature type="domain" description="Nudix hydrolase" evidence="7">
    <location>
        <begin position="8"/>
        <end position="140"/>
    </location>
</feature>
<dbReference type="PANTHER" id="PTHR12992:SF11">
    <property type="entry name" value="MITOCHONDRIAL COENZYME A DIPHOSPHATASE NUDT8"/>
    <property type="match status" value="1"/>
</dbReference>
<evidence type="ECO:0000256" key="5">
    <source>
        <dbReference type="ARBA" id="ARBA00022842"/>
    </source>
</evidence>
<keyword evidence="5" id="KW-0460">Magnesium</keyword>
<proteinExistence type="predicted"/>
<dbReference type="Gene3D" id="3.90.79.10">
    <property type="entry name" value="Nucleoside Triphosphate Pyrophosphohydrolase"/>
    <property type="match status" value="1"/>
</dbReference>
<evidence type="ECO:0000256" key="6">
    <source>
        <dbReference type="ARBA" id="ARBA00023211"/>
    </source>
</evidence>
<dbReference type="STRING" id="66969.Lwal_3082"/>
<keyword evidence="6" id="KW-0464">Manganese</keyword>
<dbReference type="GO" id="GO:0010945">
    <property type="term" value="F:coenzyme A diphosphatase activity"/>
    <property type="evidence" value="ECO:0007669"/>
    <property type="project" value="InterPro"/>
</dbReference>
<evidence type="ECO:0000256" key="1">
    <source>
        <dbReference type="ARBA" id="ARBA00001936"/>
    </source>
</evidence>
<keyword evidence="3" id="KW-0479">Metal-binding</keyword>
<dbReference type="PANTHER" id="PTHR12992">
    <property type="entry name" value="NUDIX HYDROLASE"/>
    <property type="match status" value="1"/>
</dbReference>
<dbReference type="InterPro" id="IPR015797">
    <property type="entry name" value="NUDIX_hydrolase-like_dom_sf"/>
</dbReference>
<name>A0A0W1A0Z9_9GAMM</name>
<evidence type="ECO:0000259" key="7">
    <source>
        <dbReference type="PROSITE" id="PS51462"/>
    </source>
</evidence>
<evidence type="ECO:0000313" key="9">
    <source>
        <dbReference type="Proteomes" id="UP000054729"/>
    </source>
</evidence>